<protein>
    <submittedName>
        <fullName evidence="1">Uncharacterized protein</fullName>
    </submittedName>
</protein>
<reference evidence="1" key="1">
    <citation type="journal article" date="2013" name="Nat. Commun.">
        <title>Whole-genome sequencing of Oryza brachyantha reveals mechanisms underlying Oryza genome evolution.</title>
        <authorList>
            <person name="Chen J."/>
            <person name="Huang Q."/>
            <person name="Gao D."/>
            <person name="Wang J."/>
            <person name="Lang Y."/>
            <person name="Liu T."/>
            <person name="Li B."/>
            <person name="Bai Z."/>
            <person name="Luis Goicoechea J."/>
            <person name="Liang C."/>
            <person name="Chen C."/>
            <person name="Zhang W."/>
            <person name="Sun S."/>
            <person name="Liao Y."/>
            <person name="Zhang X."/>
            <person name="Yang L."/>
            <person name="Song C."/>
            <person name="Wang M."/>
            <person name="Shi J."/>
            <person name="Liu G."/>
            <person name="Liu J."/>
            <person name="Zhou H."/>
            <person name="Zhou W."/>
            <person name="Yu Q."/>
            <person name="An N."/>
            <person name="Chen Y."/>
            <person name="Cai Q."/>
            <person name="Wang B."/>
            <person name="Liu B."/>
            <person name="Min J."/>
            <person name="Huang Y."/>
            <person name="Wu H."/>
            <person name="Li Z."/>
            <person name="Zhang Y."/>
            <person name="Yin Y."/>
            <person name="Song W."/>
            <person name="Jiang J."/>
            <person name="Jackson S.A."/>
            <person name="Wing R.A."/>
            <person name="Wang J."/>
            <person name="Chen M."/>
        </authorList>
    </citation>
    <scope>NUCLEOTIDE SEQUENCE [LARGE SCALE GENOMIC DNA]</scope>
    <source>
        <strain evidence="1">cv. IRGC 101232</strain>
    </source>
</reference>
<name>J3NCQ6_ORYBR</name>
<proteinExistence type="predicted"/>
<sequence length="70" mass="7845">MCRRTVSSPMFVASAILIKFHRLHEHSLHLLLHCHTRRHGSLFLDRSSVGPKLLECADVPVSFVTPGVLS</sequence>
<dbReference type="Gramene" id="OB12G17640.1">
    <property type="protein sequence ID" value="OB12G17640.1"/>
    <property type="gene ID" value="OB12G17640"/>
</dbReference>
<evidence type="ECO:0000313" key="2">
    <source>
        <dbReference type="Proteomes" id="UP000006038"/>
    </source>
</evidence>
<dbReference type="EnsemblPlants" id="OB12G17640.1">
    <property type="protein sequence ID" value="OB12G17640.1"/>
    <property type="gene ID" value="OB12G17640"/>
</dbReference>
<dbReference type="HOGENOM" id="CLU_2761822_0_0_1"/>
<keyword evidence="2" id="KW-1185">Reference proteome</keyword>
<evidence type="ECO:0000313" key="1">
    <source>
        <dbReference type="EnsemblPlants" id="OB12G17640.1"/>
    </source>
</evidence>
<dbReference type="AlphaFoldDB" id="J3NCQ6"/>
<organism evidence="1">
    <name type="scientific">Oryza brachyantha</name>
    <name type="common">malo sina</name>
    <dbReference type="NCBI Taxonomy" id="4533"/>
    <lineage>
        <taxon>Eukaryota</taxon>
        <taxon>Viridiplantae</taxon>
        <taxon>Streptophyta</taxon>
        <taxon>Embryophyta</taxon>
        <taxon>Tracheophyta</taxon>
        <taxon>Spermatophyta</taxon>
        <taxon>Magnoliopsida</taxon>
        <taxon>Liliopsida</taxon>
        <taxon>Poales</taxon>
        <taxon>Poaceae</taxon>
        <taxon>BOP clade</taxon>
        <taxon>Oryzoideae</taxon>
        <taxon>Oryzeae</taxon>
        <taxon>Oryzinae</taxon>
        <taxon>Oryza</taxon>
    </lineage>
</organism>
<reference evidence="1" key="2">
    <citation type="submission" date="2013-04" db="UniProtKB">
        <authorList>
            <consortium name="EnsemblPlants"/>
        </authorList>
    </citation>
    <scope>IDENTIFICATION</scope>
</reference>
<dbReference type="Proteomes" id="UP000006038">
    <property type="component" value="Chromosome 12"/>
</dbReference>
<accession>J3NCQ6</accession>